<evidence type="ECO:0000313" key="2">
    <source>
        <dbReference type="EMBL" id="MFC4105185.1"/>
    </source>
</evidence>
<sequence length="148" mass="14326">MLRAAGLAALTTGTPLVTGCDLFGGSSPAGPDPLRPLLTEAVDLAGRYAAAATAHPDLAALLDPIARAHRSHAAELGRLAGVPVPSDVPGGSPGAPTGDSGATLAALRSAEQRGQDSATRACLAAPAESAALLGSIAAARATHLAALA</sequence>
<feature type="region of interest" description="Disordered" evidence="1">
    <location>
        <begin position="81"/>
        <end position="103"/>
    </location>
</feature>
<evidence type="ECO:0000256" key="1">
    <source>
        <dbReference type="SAM" id="MobiDB-lite"/>
    </source>
</evidence>
<accession>A0ABV8KGX2</accession>
<dbReference type="RefSeq" id="WP_377542522.1">
    <property type="nucleotide sequence ID" value="NZ_JBHSBN010000002.1"/>
</dbReference>
<evidence type="ECO:0008006" key="4">
    <source>
        <dbReference type="Google" id="ProtNLM"/>
    </source>
</evidence>
<protein>
    <recommendedName>
        <fullName evidence="4">Ferritin-like domain-containing protein</fullName>
    </recommendedName>
</protein>
<dbReference type="PROSITE" id="PS51257">
    <property type="entry name" value="PROKAR_LIPOPROTEIN"/>
    <property type="match status" value="1"/>
</dbReference>
<comment type="caution">
    <text evidence="2">The sequence shown here is derived from an EMBL/GenBank/DDBJ whole genome shotgun (WGS) entry which is preliminary data.</text>
</comment>
<feature type="compositionally biased region" description="Low complexity" evidence="1">
    <location>
        <begin position="81"/>
        <end position="96"/>
    </location>
</feature>
<evidence type="ECO:0000313" key="3">
    <source>
        <dbReference type="Proteomes" id="UP001595868"/>
    </source>
</evidence>
<reference evidence="3" key="1">
    <citation type="journal article" date="2019" name="Int. J. Syst. Evol. Microbiol.">
        <title>The Global Catalogue of Microorganisms (GCM) 10K type strain sequencing project: providing services to taxonomists for standard genome sequencing and annotation.</title>
        <authorList>
            <consortium name="The Broad Institute Genomics Platform"/>
            <consortium name="The Broad Institute Genome Sequencing Center for Infectious Disease"/>
            <person name="Wu L."/>
            <person name="Ma J."/>
        </authorList>
    </citation>
    <scope>NUCLEOTIDE SEQUENCE [LARGE SCALE GENOMIC DNA]</scope>
    <source>
        <strain evidence="3">2902at01</strain>
    </source>
</reference>
<gene>
    <name evidence="2" type="ORF">ACFOX0_04415</name>
</gene>
<dbReference type="EMBL" id="JBHSBN010000002">
    <property type="protein sequence ID" value="MFC4105185.1"/>
    <property type="molecule type" value="Genomic_DNA"/>
</dbReference>
<organism evidence="2 3">
    <name type="scientific">Micromonospora zhanjiangensis</name>
    <dbReference type="NCBI Taxonomy" id="1522057"/>
    <lineage>
        <taxon>Bacteria</taxon>
        <taxon>Bacillati</taxon>
        <taxon>Actinomycetota</taxon>
        <taxon>Actinomycetes</taxon>
        <taxon>Micromonosporales</taxon>
        <taxon>Micromonosporaceae</taxon>
        <taxon>Micromonospora</taxon>
    </lineage>
</organism>
<proteinExistence type="predicted"/>
<dbReference type="Proteomes" id="UP001595868">
    <property type="component" value="Unassembled WGS sequence"/>
</dbReference>
<name>A0ABV8KGX2_9ACTN</name>
<keyword evidence="3" id="KW-1185">Reference proteome</keyword>